<keyword evidence="1" id="KW-0175">Coiled coil</keyword>
<protein>
    <recommendedName>
        <fullName evidence="4">DUF3102 domain-containing protein</fullName>
    </recommendedName>
</protein>
<dbReference type="EMBL" id="LAZR01000014">
    <property type="protein sequence ID" value="KKO06835.1"/>
    <property type="molecule type" value="Genomic_DNA"/>
</dbReference>
<feature type="region of interest" description="Disordered" evidence="2">
    <location>
        <begin position="1"/>
        <end position="25"/>
    </location>
</feature>
<comment type="caution">
    <text evidence="3">The sequence shown here is derived from an EMBL/GenBank/DDBJ whole genome shotgun (WGS) entry which is preliminary data.</text>
</comment>
<gene>
    <name evidence="3" type="ORF">LCGC14_0060190</name>
</gene>
<organism evidence="3">
    <name type="scientific">marine sediment metagenome</name>
    <dbReference type="NCBI Taxonomy" id="412755"/>
    <lineage>
        <taxon>unclassified sequences</taxon>
        <taxon>metagenomes</taxon>
        <taxon>ecological metagenomes</taxon>
    </lineage>
</organism>
<evidence type="ECO:0008006" key="4">
    <source>
        <dbReference type="Google" id="ProtNLM"/>
    </source>
</evidence>
<proteinExistence type="predicted"/>
<name>A0A0F9VS14_9ZZZZ</name>
<sequence length="319" mass="35843">MAADANEKRKPGRPKETAAAEKIGPEFVTETPKDMQQAEAAWHGEQIEHDRNLVVIDKQYGDSLPYDITRLENETRFYLGQSAESMVQAGKRLVVIKEHEGHGQFLSSLQRIGLEPRTAQLMMKASIKFGTANAKSITHLGSTKLFALLTQDDEDLEALSDGGTVAGLKLDDIEKMSVRELKAALRAERELRAEDADVKERLLASKEQKVNLLERELDERKLRVKKWDGVVSEITSNVTIMAGGAIQQINHLRTQIEQIQEESKKFDLSKQEMEAIVKPFADHISTLGEYFRELEAEFGLNLSVYMPAHGGNFIEHSED</sequence>
<feature type="compositionally biased region" description="Basic and acidic residues" evidence="2">
    <location>
        <begin position="1"/>
        <end position="19"/>
    </location>
</feature>
<evidence type="ECO:0000313" key="3">
    <source>
        <dbReference type="EMBL" id="KKO06835.1"/>
    </source>
</evidence>
<evidence type="ECO:0000256" key="2">
    <source>
        <dbReference type="SAM" id="MobiDB-lite"/>
    </source>
</evidence>
<feature type="coiled-coil region" evidence="1">
    <location>
        <begin position="196"/>
        <end position="262"/>
    </location>
</feature>
<reference evidence="3" key="1">
    <citation type="journal article" date="2015" name="Nature">
        <title>Complex archaea that bridge the gap between prokaryotes and eukaryotes.</title>
        <authorList>
            <person name="Spang A."/>
            <person name="Saw J.H."/>
            <person name="Jorgensen S.L."/>
            <person name="Zaremba-Niedzwiedzka K."/>
            <person name="Martijn J."/>
            <person name="Lind A.E."/>
            <person name="van Eijk R."/>
            <person name="Schleper C."/>
            <person name="Guy L."/>
            <person name="Ettema T.J."/>
        </authorList>
    </citation>
    <scope>NUCLEOTIDE SEQUENCE</scope>
</reference>
<accession>A0A0F9VS14</accession>
<evidence type="ECO:0000256" key="1">
    <source>
        <dbReference type="SAM" id="Coils"/>
    </source>
</evidence>
<dbReference type="AlphaFoldDB" id="A0A0F9VS14"/>